<accession>A0A0P1P653</accession>
<dbReference type="Gene3D" id="3.40.50.12140">
    <property type="entry name" value="Domain of unknown function DUF4159"/>
    <property type="match status" value="1"/>
</dbReference>
<accession>A0A0N7MQL9</accession>
<accession>A0A0P1LNL2</accession>
<evidence type="ECO:0000313" key="3">
    <source>
        <dbReference type="Proteomes" id="UP000182011"/>
    </source>
</evidence>
<dbReference type="InterPro" id="IPR025297">
    <property type="entry name" value="DUF4159"/>
</dbReference>
<dbReference type="RefSeq" id="WP_159420970.1">
    <property type="nucleotide sequence ID" value="NZ_CZVJ01000006.1"/>
</dbReference>
<accession>A0A0P1LVB7</accession>
<evidence type="ECO:0000259" key="1">
    <source>
        <dbReference type="Pfam" id="PF13709"/>
    </source>
</evidence>
<feature type="domain" description="DUF4159" evidence="1">
    <location>
        <begin position="281"/>
        <end position="480"/>
    </location>
</feature>
<sequence length="491" mass="55924">MKKILPLFLLFLILNGCDNVYRFLFFPPQKIEYEIVPDIEMMKTAGDTSYYIGKDSMTIVFDKGTFKVEIKYMSDYQLNNFEFPEESKGGIYSTNPYTYGDWVDPELGYTPNRFTVFKVSIYNYAAPKINFDPENAILLSDRGDRFIAYGLEAKTSKFHSLEEYYRARKGSTGIDEDVFEARMGIARRTMLTYGRPLYKGDSREGLVVFDPLSEGVERIKVVLKNFIVGYDENNVPSDFIDINFYFKRVPVIRRVTEATKVIAAGGDGVDLKTIKDREIKIFQVKYGGDGEEIVELGLKNLVEFLNKKEGLKVTLESGRAESPSVAKSDLVVVSGGVVKPQFSPVAVDNFAACIRNGGIILIDDLNHSKSSQFNIGARDLLDKIKAKFEGSYIEKIFLSHPVYSIWAKIKELPLGADDIVEVKEFEREEKYNYLEALFWQKRIIVVFSNKGYMRILSKFDNPSIDNTTQLQLFSNILIYAVSTKQVAMKSE</sequence>
<dbReference type="STRING" id="1633631.GCA_001442925_01401"/>
<dbReference type="EMBL" id="FAOP01000005">
    <property type="protein sequence ID" value="CUU06016.1"/>
    <property type="molecule type" value="Genomic_DNA"/>
</dbReference>
<reference evidence="2 3" key="1">
    <citation type="submission" date="2015-11" db="EMBL/GenBank/DDBJ databases">
        <authorList>
            <person name="Zhang Y."/>
            <person name="Guo Z."/>
        </authorList>
    </citation>
    <scope>NUCLEOTIDE SEQUENCE [LARGE SCALE GENOMIC DNA]</scope>
    <source>
        <strain evidence="2">JGI-4</strain>
    </source>
</reference>
<proteinExistence type="predicted"/>
<dbReference type="Pfam" id="PF13709">
    <property type="entry name" value="DUF4159"/>
    <property type="match status" value="1"/>
</dbReference>
<gene>
    <name evidence="2" type="ORF">JGI4_01406</name>
</gene>
<name>A0A0P1LHI5_9BACT</name>
<accession>A0A0P1LHI5</accession>
<evidence type="ECO:0000313" key="2">
    <source>
        <dbReference type="EMBL" id="CUU06016.1"/>
    </source>
</evidence>
<accession>A0A0S4N4R9</accession>
<dbReference type="Proteomes" id="UP000182011">
    <property type="component" value="Unassembled WGS sequence"/>
</dbReference>
<accession>A0A0P1M870</accession>
<dbReference type="AlphaFoldDB" id="A0A0P1LHI5"/>
<protein>
    <recommendedName>
        <fullName evidence="1">DUF4159 domain-containing protein</fullName>
    </recommendedName>
</protein>
<organism evidence="2 3">
    <name type="scientific">Candidatus Kryptonium thompsonii</name>
    <dbReference type="NCBI Taxonomy" id="1633631"/>
    <lineage>
        <taxon>Bacteria</taxon>
        <taxon>Pseudomonadati</taxon>
        <taxon>Candidatus Kryptoniota</taxon>
        <taxon>Candidatus Kryptonium</taxon>
    </lineage>
</organism>
<accession>A0A0P1NT63</accession>